<feature type="region of interest" description="Disordered" evidence="1">
    <location>
        <begin position="103"/>
        <end position="125"/>
    </location>
</feature>
<sequence length="208" mass="22744">MDGKTMSVLSTYALLAFFISLSGFSGASPVEREATRYIVLRVLPSDPALATSLLTALLRSNPSSLKPMRHLLGRQGAVIEREQSTTEDLRSKRRDMLSFLKHVHRSRHGDDSSDNNNVDTTGELDASKDSVAYASGRAAESLSDISQVSDVESSGVDALNRRGGLSARREWKPPRLAVPSKRSLGRCIHRCINGSGKLNFIQCKSMCH</sequence>
<evidence type="ECO:0000313" key="3">
    <source>
        <dbReference type="EMBL" id="RUS84804.1"/>
    </source>
</evidence>
<dbReference type="EMBL" id="RQTK01000192">
    <property type="protein sequence ID" value="RUS84804.1"/>
    <property type="molecule type" value="Genomic_DNA"/>
</dbReference>
<evidence type="ECO:0000256" key="1">
    <source>
        <dbReference type="SAM" id="MobiDB-lite"/>
    </source>
</evidence>
<reference evidence="3 4" key="1">
    <citation type="submission" date="2019-01" db="EMBL/GenBank/DDBJ databases">
        <title>A draft genome assembly of the solar-powered sea slug Elysia chlorotica.</title>
        <authorList>
            <person name="Cai H."/>
            <person name="Li Q."/>
            <person name="Fang X."/>
            <person name="Li J."/>
            <person name="Curtis N.E."/>
            <person name="Altenburger A."/>
            <person name="Shibata T."/>
            <person name="Feng M."/>
            <person name="Maeda T."/>
            <person name="Schwartz J.A."/>
            <person name="Shigenobu S."/>
            <person name="Lundholm N."/>
            <person name="Nishiyama T."/>
            <person name="Yang H."/>
            <person name="Hasebe M."/>
            <person name="Li S."/>
            <person name="Pierce S.K."/>
            <person name="Wang J."/>
        </authorList>
    </citation>
    <scope>NUCLEOTIDE SEQUENCE [LARGE SCALE GENOMIC DNA]</scope>
    <source>
        <strain evidence="3">EC2010</strain>
        <tissue evidence="3">Whole organism of an adult</tissue>
    </source>
</reference>
<proteinExistence type="predicted"/>
<evidence type="ECO:0000256" key="2">
    <source>
        <dbReference type="SAM" id="SignalP"/>
    </source>
</evidence>
<gene>
    <name evidence="3" type="ORF">EGW08_007419</name>
</gene>
<dbReference type="AlphaFoldDB" id="A0A3S1A7V2"/>
<dbReference type="OrthoDB" id="6061688at2759"/>
<evidence type="ECO:0000313" key="4">
    <source>
        <dbReference type="Proteomes" id="UP000271974"/>
    </source>
</evidence>
<feature type="signal peptide" evidence="2">
    <location>
        <begin position="1"/>
        <end position="27"/>
    </location>
</feature>
<keyword evidence="2" id="KW-0732">Signal</keyword>
<name>A0A3S1A7V2_ELYCH</name>
<protein>
    <submittedName>
        <fullName evidence="3">Uncharacterized protein</fullName>
    </submittedName>
</protein>
<accession>A0A3S1A7V2</accession>
<feature type="chain" id="PRO_5018763917" evidence="2">
    <location>
        <begin position="28"/>
        <end position="208"/>
    </location>
</feature>
<dbReference type="Proteomes" id="UP000271974">
    <property type="component" value="Unassembled WGS sequence"/>
</dbReference>
<comment type="caution">
    <text evidence="3">The sequence shown here is derived from an EMBL/GenBank/DDBJ whole genome shotgun (WGS) entry which is preliminary data.</text>
</comment>
<keyword evidence="4" id="KW-1185">Reference proteome</keyword>
<organism evidence="3 4">
    <name type="scientific">Elysia chlorotica</name>
    <name type="common">Eastern emerald elysia</name>
    <name type="synonym">Sea slug</name>
    <dbReference type="NCBI Taxonomy" id="188477"/>
    <lineage>
        <taxon>Eukaryota</taxon>
        <taxon>Metazoa</taxon>
        <taxon>Spiralia</taxon>
        <taxon>Lophotrochozoa</taxon>
        <taxon>Mollusca</taxon>
        <taxon>Gastropoda</taxon>
        <taxon>Heterobranchia</taxon>
        <taxon>Euthyneura</taxon>
        <taxon>Panpulmonata</taxon>
        <taxon>Sacoglossa</taxon>
        <taxon>Placobranchoidea</taxon>
        <taxon>Plakobranchidae</taxon>
        <taxon>Elysia</taxon>
    </lineage>
</organism>